<dbReference type="InterPro" id="IPR052048">
    <property type="entry name" value="ST_Response_Regulator"/>
</dbReference>
<comment type="caution">
    <text evidence="3">The sequence shown here is derived from an EMBL/GenBank/DDBJ whole genome shotgun (WGS) entry which is preliminary data.</text>
</comment>
<dbReference type="PANTHER" id="PTHR43228:SF1">
    <property type="entry name" value="TWO-COMPONENT RESPONSE REGULATOR ARR22"/>
    <property type="match status" value="1"/>
</dbReference>
<dbReference type="EMBL" id="JAHZIK010000477">
    <property type="protein sequence ID" value="MBW7456001.1"/>
    <property type="molecule type" value="Genomic_DNA"/>
</dbReference>
<evidence type="ECO:0000313" key="3">
    <source>
        <dbReference type="EMBL" id="MBW7456001.1"/>
    </source>
</evidence>
<dbReference type="SMART" id="SM00448">
    <property type="entry name" value="REC"/>
    <property type="match status" value="1"/>
</dbReference>
<evidence type="ECO:0000259" key="2">
    <source>
        <dbReference type="PROSITE" id="PS50110"/>
    </source>
</evidence>
<dbReference type="PANTHER" id="PTHR43228">
    <property type="entry name" value="TWO-COMPONENT RESPONSE REGULATOR"/>
    <property type="match status" value="1"/>
</dbReference>
<dbReference type="Proteomes" id="UP001519887">
    <property type="component" value="Unassembled WGS sequence"/>
</dbReference>
<organism evidence="3 4">
    <name type="scientific">Paenibacillus sepulcri</name>
    <dbReference type="NCBI Taxonomy" id="359917"/>
    <lineage>
        <taxon>Bacteria</taxon>
        <taxon>Bacillati</taxon>
        <taxon>Bacillota</taxon>
        <taxon>Bacilli</taxon>
        <taxon>Bacillales</taxon>
        <taxon>Paenibacillaceae</taxon>
        <taxon>Paenibacillus</taxon>
    </lineage>
</organism>
<feature type="modified residue" description="4-aspartylphosphate" evidence="1">
    <location>
        <position position="55"/>
    </location>
</feature>
<proteinExistence type="predicted"/>
<dbReference type="PROSITE" id="PS50110">
    <property type="entry name" value="RESPONSE_REGULATORY"/>
    <property type="match status" value="1"/>
</dbReference>
<feature type="non-terminal residue" evidence="3">
    <location>
        <position position="276"/>
    </location>
</feature>
<dbReference type="Pfam" id="PF00072">
    <property type="entry name" value="Response_reg"/>
    <property type="match status" value="1"/>
</dbReference>
<dbReference type="InterPro" id="IPR011006">
    <property type="entry name" value="CheY-like_superfamily"/>
</dbReference>
<name>A0ABS7C5K4_9BACL</name>
<reference evidence="3 4" key="1">
    <citation type="submission" date="2021-07" db="EMBL/GenBank/DDBJ databases">
        <title>Paenibacillus radiodurans sp. nov., isolated from the southeastern edge of Tengger Desert.</title>
        <authorList>
            <person name="Zhang G."/>
        </authorList>
    </citation>
    <scope>NUCLEOTIDE SEQUENCE [LARGE SCALE GENOMIC DNA]</scope>
    <source>
        <strain evidence="3 4">CCM 7311</strain>
    </source>
</reference>
<dbReference type="CDD" id="cd17536">
    <property type="entry name" value="REC_YesN-like"/>
    <property type="match status" value="1"/>
</dbReference>
<keyword evidence="4" id="KW-1185">Reference proteome</keyword>
<dbReference type="Gene3D" id="3.40.50.2300">
    <property type="match status" value="1"/>
</dbReference>
<accession>A0ABS7C5K4</accession>
<evidence type="ECO:0000256" key="1">
    <source>
        <dbReference type="PROSITE-ProRule" id="PRU00169"/>
    </source>
</evidence>
<dbReference type="SUPFAM" id="SSF52172">
    <property type="entry name" value="CheY-like"/>
    <property type="match status" value="1"/>
</dbReference>
<sequence length="276" mass="31212">MYKVMVVDDETVGRKSVSKMISELGLDVIVIAEAKHGEEALELIRINKPHIVVTDMNMPIMDGQLFLENLYKHYNEIKTIVMSGYSQFEYLKAALTYQACEYVLKPISVADLRDAMVKAIEASRNYSSLQQQKKSTQDIVKLRREEFLQHVAGGRITNLSDIRKQADELQISRTAGSYRLAICMFRQFNEISATKFHGNADLFMFSVENILNEVIAGAMQGSPPLVYKSDDRMRICLILPEQVFDDNRSRELVAAFHHAVHSILKADVAAGISSVY</sequence>
<protein>
    <submittedName>
        <fullName evidence="3">Response regulator</fullName>
    </submittedName>
</protein>
<dbReference type="InterPro" id="IPR001789">
    <property type="entry name" value="Sig_transdc_resp-reg_receiver"/>
</dbReference>
<gene>
    <name evidence="3" type="ORF">K0U00_18390</name>
</gene>
<evidence type="ECO:0000313" key="4">
    <source>
        <dbReference type="Proteomes" id="UP001519887"/>
    </source>
</evidence>
<feature type="domain" description="Response regulatory" evidence="2">
    <location>
        <begin position="3"/>
        <end position="120"/>
    </location>
</feature>
<keyword evidence="1" id="KW-0597">Phosphoprotein</keyword>